<comment type="subcellular location">
    <subcellularLocation>
        <location evidence="1">Cell membrane</location>
        <topology evidence="1">Multi-pass membrane protein</topology>
    </subcellularLocation>
</comment>
<dbReference type="RefSeq" id="WP_179487901.1">
    <property type="nucleotide sequence ID" value="NZ_JACCCW010000001.1"/>
</dbReference>
<feature type="transmembrane region" description="Helical" evidence="6">
    <location>
        <begin position="44"/>
        <end position="66"/>
    </location>
</feature>
<dbReference type="PANTHER" id="PTHR30250">
    <property type="entry name" value="PST FAMILY PREDICTED COLANIC ACID TRANSPORTER"/>
    <property type="match status" value="1"/>
</dbReference>
<accession>A0A7Y9PEK4</accession>
<feature type="transmembrane region" description="Helical" evidence="6">
    <location>
        <begin position="189"/>
        <end position="206"/>
    </location>
</feature>
<dbReference type="PANTHER" id="PTHR30250:SF26">
    <property type="entry name" value="PSMA PROTEIN"/>
    <property type="match status" value="1"/>
</dbReference>
<keyword evidence="5 6" id="KW-0472">Membrane</keyword>
<evidence type="ECO:0000256" key="5">
    <source>
        <dbReference type="ARBA" id="ARBA00023136"/>
    </source>
</evidence>
<evidence type="ECO:0000256" key="1">
    <source>
        <dbReference type="ARBA" id="ARBA00004651"/>
    </source>
</evidence>
<keyword evidence="4 6" id="KW-1133">Transmembrane helix</keyword>
<keyword evidence="3 6" id="KW-0812">Transmembrane</keyword>
<evidence type="ECO:0000256" key="2">
    <source>
        <dbReference type="ARBA" id="ARBA00022475"/>
    </source>
</evidence>
<protein>
    <submittedName>
        <fullName evidence="7">O-antigen/teichoic acid export membrane protein</fullName>
    </submittedName>
</protein>
<dbReference type="GO" id="GO:0005886">
    <property type="term" value="C:plasma membrane"/>
    <property type="evidence" value="ECO:0007669"/>
    <property type="project" value="UniProtKB-SubCell"/>
</dbReference>
<feature type="transmembrane region" description="Helical" evidence="6">
    <location>
        <begin position="311"/>
        <end position="335"/>
    </location>
</feature>
<organism evidence="7 8">
    <name type="scientific">Granulicella arctica</name>
    <dbReference type="NCBI Taxonomy" id="940613"/>
    <lineage>
        <taxon>Bacteria</taxon>
        <taxon>Pseudomonadati</taxon>
        <taxon>Acidobacteriota</taxon>
        <taxon>Terriglobia</taxon>
        <taxon>Terriglobales</taxon>
        <taxon>Acidobacteriaceae</taxon>
        <taxon>Granulicella</taxon>
    </lineage>
</organism>
<gene>
    <name evidence="7" type="ORF">HDF17_000760</name>
</gene>
<keyword evidence="2" id="KW-1003">Cell membrane</keyword>
<evidence type="ECO:0000313" key="8">
    <source>
        <dbReference type="Proteomes" id="UP000589520"/>
    </source>
</evidence>
<feature type="transmembrane region" description="Helical" evidence="6">
    <location>
        <begin position="462"/>
        <end position="485"/>
    </location>
</feature>
<evidence type="ECO:0000256" key="6">
    <source>
        <dbReference type="SAM" id="Phobius"/>
    </source>
</evidence>
<proteinExistence type="predicted"/>
<dbReference type="EMBL" id="JACCCW010000001">
    <property type="protein sequence ID" value="NYF78473.1"/>
    <property type="molecule type" value="Genomic_DNA"/>
</dbReference>
<comment type="caution">
    <text evidence="7">The sequence shown here is derived from an EMBL/GenBank/DDBJ whole genome shotgun (WGS) entry which is preliminary data.</text>
</comment>
<dbReference type="InterPro" id="IPR050833">
    <property type="entry name" value="Poly_Biosynth_Transport"/>
</dbReference>
<feature type="transmembrane region" description="Helical" evidence="6">
    <location>
        <begin position="435"/>
        <end position="456"/>
    </location>
</feature>
<evidence type="ECO:0000256" key="3">
    <source>
        <dbReference type="ARBA" id="ARBA00022692"/>
    </source>
</evidence>
<evidence type="ECO:0000256" key="4">
    <source>
        <dbReference type="ARBA" id="ARBA00022989"/>
    </source>
</evidence>
<feature type="transmembrane region" description="Helical" evidence="6">
    <location>
        <begin position="166"/>
        <end position="183"/>
    </location>
</feature>
<dbReference type="Proteomes" id="UP000589520">
    <property type="component" value="Unassembled WGS sequence"/>
</dbReference>
<evidence type="ECO:0000313" key="7">
    <source>
        <dbReference type="EMBL" id="NYF78473.1"/>
    </source>
</evidence>
<reference evidence="7 8" key="1">
    <citation type="submission" date="2020-07" db="EMBL/GenBank/DDBJ databases">
        <title>Genomic Encyclopedia of Type Strains, Phase IV (KMG-V): Genome sequencing to study the core and pangenomes of soil and plant-associated prokaryotes.</title>
        <authorList>
            <person name="Whitman W."/>
        </authorList>
    </citation>
    <scope>NUCLEOTIDE SEQUENCE [LARGE SCALE GENOMIC DNA]</scope>
    <source>
        <strain evidence="7 8">X4EP2</strain>
    </source>
</reference>
<feature type="transmembrane region" description="Helical" evidence="6">
    <location>
        <begin position="12"/>
        <end position="32"/>
    </location>
</feature>
<feature type="transmembrane region" description="Helical" evidence="6">
    <location>
        <begin position="87"/>
        <end position="109"/>
    </location>
</feature>
<name>A0A7Y9PEK4_9BACT</name>
<feature type="transmembrane region" description="Helical" evidence="6">
    <location>
        <begin position="251"/>
        <end position="271"/>
    </location>
</feature>
<dbReference type="AlphaFoldDB" id="A0A7Y9PEK4"/>
<feature type="transmembrane region" description="Helical" evidence="6">
    <location>
        <begin position="129"/>
        <end position="154"/>
    </location>
</feature>
<sequence length="510" mass="57003">MAGFTRILKNLGAMFTGRLLMILQQVIMPPIFMARYSTAGFGEWGVMSGAVAALGMLNFGVQTYMNQDLAVRYNRGDVQDYQIRQSTALRLLLGIIFIALVLCLVVFAIPLESLLRLKTIGYRASQLTAYLLACQLLLNILYGYFTGIFMGVSLAHRGAYWGNFQTLLNSLSLLACVVLKLPFPVLAGAQVLVMLVCMVIVLIDLRRTAPALFPSLRYWDGSVSSEILHKSGYFGLIEISTYITYQVPLIVIQRFMGPVAVAGFIVMRMVFSMCRQLLAMFTQSMGAEITTMFGRRDWPGLSRLYDYSERFIFFLIPLVNTGVLVLSPVLITVWMHKRAELFSPYPYMLSAAISMVVSLKEHKFQFQFSTNTHEELSRIMFGSYMAMTVLSLATVPLFGVVGFLWTWLLVEVFQMIFIMRLNMKLFAEIEPLELTFLRRLIGICIPSLLLALLLLHKTASFTLVWQVAIAVASGAVVAGVAWPLFGVGDVISKVGGQFSSKFRTPVPEKG</sequence>
<keyword evidence="8" id="KW-1185">Reference proteome</keyword>